<keyword evidence="2" id="KW-1185">Reference proteome</keyword>
<gene>
    <name evidence="1" type="ORF">K2173_003298</name>
</gene>
<accession>A0AAV8SYI0</accession>
<name>A0AAV8SYI0_9ROSI</name>
<dbReference type="AlphaFoldDB" id="A0AAV8SYI0"/>
<sequence>MDSQLLSLADLPQRYASMSMKRGGGLKNTGKLTKLKTKNVNNTITPLPNFFFGMRQSTLNHHLADGQTWQGSTSKSIPKWLDHKCCALP</sequence>
<evidence type="ECO:0000313" key="2">
    <source>
        <dbReference type="Proteomes" id="UP001159364"/>
    </source>
</evidence>
<organism evidence="1 2">
    <name type="scientific">Erythroxylum novogranatense</name>
    <dbReference type="NCBI Taxonomy" id="1862640"/>
    <lineage>
        <taxon>Eukaryota</taxon>
        <taxon>Viridiplantae</taxon>
        <taxon>Streptophyta</taxon>
        <taxon>Embryophyta</taxon>
        <taxon>Tracheophyta</taxon>
        <taxon>Spermatophyta</taxon>
        <taxon>Magnoliopsida</taxon>
        <taxon>eudicotyledons</taxon>
        <taxon>Gunneridae</taxon>
        <taxon>Pentapetalae</taxon>
        <taxon>rosids</taxon>
        <taxon>fabids</taxon>
        <taxon>Malpighiales</taxon>
        <taxon>Erythroxylaceae</taxon>
        <taxon>Erythroxylum</taxon>
    </lineage>
</organism>
<dbReference type="Proteomes" id="UP001159364">
    <property type="component" value="Linkage Group LG07"/>
</dbReference>
<comment type="caution">
    <text evidence="1">The sequence shown here is derived from an EMBL/GenBank/DDBJ whole genome shotgun (WGS) entry which is preliminary data.</text>
</comment>
<proteinExistence type="predicted"/>
<evidence type="ECO:0000313" key="1">
    <source>
        <dbReference type="EMBL" id="KAJ8759060.1"/>
    </source>
</evidence>
<protein>
    <submittedName>
        <fullName evidence="1">Uncharacterized protein</fullName>
    </submittedName>
</protein>
<reference evidence="1 2" key="1">
    <citation type="submission" date="2021-09" db="EMBL/GenBank/DDBJ databases">
        <title>Genomic insights and catalytic innovation underlie evolution of tropane alkaloids biosynthesis.</title>
        <authorList>
            <person name="Wang Y.-J."/>
            <person name="Tian T."/>
            <person name="Huang J.-P."/>
            <person name="Huang S.-X."/>
        </authorList>
    </citation>
    <scope>NUCLEOTIDE SEQUENCE [LARGE SCALE GENOMIC DNA]</scope>
    <source>
        <strain evidence="1">KIB-2018</strain>
        <tissue evidence="1">Leaf</tissue>
    </source>
</reference>
<dbReference type="EMBL" id="JAIWQS010000007">
    <property type="protein sequence ID" value="KAJ8759060.1"/>
    <property type="molecule type" value="Genomic_DNA"/>
</dbReference>